<dbReference type="InterPro" id="IPR015854">
    <property type="entry name" value="ABC_transpr_LolD-like"/>
</dbReference>
<evidence type="ECO:0000256" key="3">
    <source>
        <dbReference type="ARBA" id="ARBA00022840"/>
    </source>
</evidence>
<evidence type="ECO:0000256" key="4">
    <source>
        <dbReference type="ARBA" id="ARBA00038388"/>
    </source>
</evidence>
<evidence type="ECO:0000313" key="7">
    <source>
        <dbReference type="Proteomes" id="UP000663859"/>
    </source>
</evidence>
<dbReference type="SUPFAM" id="SSF52540">
    <property type="entry name" value="P-loop containing nucleoside triphosphate hydrolases"/>
    <property type="match status" value="1"/>
</dbReference>
<keyword evidence="6" id="KW-0449">Lipoprotein</keyword>
<dbReference type="GO" id="GO:0005886">
    <property type="term" value="C:plasma membrane"/>
    <property type="evidence" value="ECO:0007669"/>
    <property type="project" value="TreeGrafter"/>
</dbReference>
<protein>
    <submittedName>
        <fullName evidence="6">Lipoprotein-releasing system ATP-binding protein LolD</fullName>
    </submittedName>
</protein>
<feature type="domain" description="ABC transporter" evidence="5">
    <location>
        <begin position="34"/>
        <end position="264"/>
    </location>
</feature>
<evidence type="ECO:0000313" key="6">
    <source>
        <dbReference type="EMBL" id="CAF0689541.1"/>
    </source>
</evidence>
<dbReference type="InterPro" id="IPR017871">
    <property type="entry name" value="ABC_transporter-like_CS"/>
</dbReference>
<dbReference type="EMBL" id="CAJNOB010000001">
    <property type="protein sequence ID" value="CAF0689541.1"/>
    <property type="molecule type" value="Genomic_DNA"/>
</dbReference>
<proteinExistence type="inferred from homology"/>
<sequence>MKPDLWKQIPEASGPGYRPKAVLAPIGRQGEPFVRCRNLRRSLGEGASRVEVLKGIDLDLYPGRLHAVVGPSGCGKSTLLYILGLLDTPDQGELWIRGRAVLSLSDAEASQYRSELIGFVFQFHFLLNDFTAAENVMIPMARLGRWSATQMRERALQLLEAVGLASKADKLARQLSGGEQQRVAIARALANDPPLILADEPTGNLDTANSEQVFSLLARLVRSGRKVLLVVTHNPAIAHACDEIYEMRDGQVIARYVGQDRLRA</sequence>
<dbReference type="InterPro" id="IPR017911">
    <property type="entry name" value="MacB-like_ATP-bd"/>
</dbReference>
<keyword evidence="3 6" id="KW-0067">ATP-binding</keyword>
<evidence type="ECO:0000259" key="5">
    <source>
        <dbReference type="PROSITE" id="PS50893"/>
    </source>
</evidence>
<comment type="similarity">
    <text evidence="4">Belongs to the ABC transporter superfamily. Macrolide exporter (TC 3.A.1.122) family.</text>
</comment>
<dbReference type="GO" id="GO:0098796">
    <property type="term" value="C:membrane protein complex"/>
    <property type="evidence" value="ECO:0007669"/>
    <property type="project" value="UniProtKB-ARBA"/>
</dbReference>
<evidence type="ECO:0000256" key="1">
    <source>
        <dbReference type="ARBA" id="ARBA00022448"/>
    </source>
</evidence>
<dbReference type="RefSeq" id="WP_174581712.1">
    <property type="nucleotide sequence ID" value="NZ_CAJNOB010000001.1"/>
</dbReference>
<comment type="caution">
    <text evidence="6">The sequence shown here is derived from an EMBL/GenBank/DDBJ whole genome shotgun (WGS) entry which is preliminary data.</text>
</comment>
<keyword evidence="2" id="KW-0547">Nucleotide-binding</keyword>
<dbReference type="GO" id="GO:0005524">
    <property type="term" value="F:ATP binding"/>
    <property type="evidence" value="ECO:0007669"/>
    <property type="project" value="UniProtKB-KW"/>
</dbReference>
<dbReference type="Gene3D" id="3.40.50.300">
    <property type="entry name" value="P-loop containing nucleotide triphosphate hydrolases"/>
    <property type="match status" value="1"/>
</dbReference>
<dbReference type="Proteomes" id="UP000663859">
    <property type="component" value="Unassembled WGS sequence"/>
</dbReference>
<organism evidence="6 7">
    <name type="scientific">Candidatus Methylacidithermus pantelleriae</name>
    <dbReference type="NCBI Taxonomy" id="2744239"/>
    <lineage>
        <taxon>Bacteria</taxon>
        <taxon>Pseudomonadati</taxon>
        <taxon>Verrucomicrobiota</taxon>
        <taxon>Methylacidiphilae</taxon>
        <taxon>Methylacidiphilales</taxon>
        <taxon>Methylacidiphilaceae</taxon>
        <taxon>Candidatus Methylacidithermus</taxon>
    </lineage>
</organism>
<dbReference type="InterPro" id="IPR003593">
    <property type="entry name" value="AAA+_ATPase"/>
</dbReference>
<evidence type="ECO:0000256" key="2">
    <source>
        <dbReference type="ARBA" id="ARBA00022741"/>
    </source>
</evidence>
<dbReference type="Pfam" id="PF00005">
    <property type="entry name" value="ABC_tran"/>
    <property type="match status" value="1"/>
</dbReference>
<dbReference type="FunFam" id="3.40.50.300:FF:000032">
    <property type="entry name" value="Export ABC transporter ATP-binding protein"/>
    <property type="match status" value="1"/>
</dbReference>
<keyword evidence="1" id="KW-0813">Transport</keyword>
<dbReference type="AlphaFoldDB" id="A0A8J2FRB5"/>
<dbReference type="InterPro" id="IPR027417">
    <property type="entry name" value="P-loop_NTPase"/>
</dbReference>
<dbReference type="GO" id="GO:0016887">
    <property type="term" value="F:ATP hydrolysis activity"/>
    <property type="evidence" value="ECO:0007669"/>
    <property type="project" value="InterPro"/>
</dbReference>
<reference evidence="6" key="1">
    <citation type="submission" date="2021-02" db="EMBL/GenBank/DDBJ databases">
        <authorList>
            <person name="Cremers G."/>
            <person name="Picone N."/>
        </authorList>
    </citation>
    <scope>NUCLEOTIDE SEQUENCE</scope>
    <source>
        <strain evidence="6">PQ17</strain>
    </source>
</reference>
<accession>A0A8J2FRB5</accession>
<dbReference type="PROSITE" id="PS00211">
    <property type="entry name" value="ABC_TRANSPORTER_1"/>
    <property type="match status" value="1"/>
</dbReference>
<dbReference type="GO" id="GO:0022857">
    <property type="term" value="F:transmembrane transporter activity"/>
    <property type="evidence" value="ECO:0007669"/>
    <property type="project" value="TreeGrafter"/>
</dbReference>
<dbReference type="PANTHER" id="PTHR24220:SF689">
    <property type="entry name" value="LIPOPROTEIN-RELEASING SYSTEM ATP-BINDING PROTEIN LOLD"/>
    <property type="match status" value="1"/>
</dbReference>
<dbReference type="PROSITE" id="PS50893">
    <property type="entry name" value="ABC_TRANSPORTER_2"/>
    <property type="match status" value="1"/>
</dbReference>
<dbReference type="CDD" id="cd03255">
    <property type="entry name" value="ABC_MJ0796_LolCDE_FtsE"/>
    <property type="match status" value="1"/>
</dbReference>
<keyword evidence="7" id="KW-1185">Reference proteome</keyword>
<dbReference type="SMART" id="SM00382">
    <property type="entry name" value="AAA"/>
    <property type="match status" value="1"/>
</dbReference>
<gene>
    <name evidence="6" type="primary">lolD</name>
    <name evidence="6" type="ORF">MPNT_10256</name>
</gene>
<name>A0A8J2FRB5_9BACT</name>
<dbReference type="InterPro" id="IPR003439">
    <property type="entry name" value="ABC_transporter-like_ATP-bd"/>
</dbReference>
<dbReference type="PANTHER" id="PTHR24220">
    <property type="entry name" value="IMPORT ATP-BINDING PROTEIN"/>
    <property type="match status" value="1"/>
</dbReference>